<dbReference type="EMBL" id="OU594950">
    <property type="protein sequence ID" value="CAG9294375.1"/>
    <property type="molecule type" value="Genomic_DNA"/>
</dbReference>
<protein>
    <submittedName>
        <fullName evidence="4">Uncharacterized protein</fullName>
    </submittedName>
</protein>
<reference evidence="4" key="1">
    <citation type="submission" date="2022-02" db="EMBL/GenBank/DDBJ databases">
        <authorList>
            <person name="Giguere J D."/>
        </authorList>
    </citation>
    <scope>NUCLEOTIDE SEQUENCE</scope>
    <source>
        <strain evidence="4">CCAP 1055/1</strain>
    </source>
</reference>
<gene>
    <name evidence="4" type="ORF">PTTT1_LOCUS54488</name>
</gene>
<keyword evidence="3" id="KW-0732">Signal</keyword>
<feature type="compositionally biased region" description="Low complexity" evidence="1">
    <location>
        <begin position="21"/>
        <end position="40"/>
    </location>
</feature>
<keyword evidence="2" id="KW-0472">Membrane</keyword>
<feature type="compositionally biased region" description="Polar residues" evidence="1">
    <location>
        <begin position="105"/>
        <end position="121"/>
    </location>
</feature>
<keyword evidence="2" id="KW-0812">Transmembrane</keyword>
<feature type="compositionally biased region" description="Polar residues" evidence="1">
    <location>
        <begin position="79"/>
        <end position="91"/>
    </location>
</feature>
<evidence type="ECO:0000256" key="1">
    <source>
        <dbReference type="SAM" id="MobiDB-lite"/>
    </source>
</evidence>
<evidence type="ECO:0000313" key="4">
    <source>
        <dbReference type="EMBL" id="CAG9294375.1"/>
    </source>
</evidence>
<sequence length="254" mass="26867">MRVRIYFVCLLVAGTYAQQKSYSRSLSLSTDTSTPTSSPTIVNGNDTAAPTALPDSNETQAPTLAPGGNTTAAPTPTGSHRNATAHPTSAPSILPPNVTVAPTAVNHNTSAPTIAPTNSTDTPAPTSTPVGTSPPTAAPINAAPVISSSPTAEPTADPEDASHHVSFFRILTKTIAWLILLGLGLLAFGAIMNHRYRIYFFFRGVWLTLRQLRCSQWILQKLRIGDYGSVDAGLNTIIFDNDMTEGLLLQENNG</sequence>
<keyword evidence="2" id="KW-1133">Transmembrane helix</keyword>
<feature type="chain" id="PRO_5035478657" evidence="3">
    <location>
        <begin position="18"/>
        <end position="254"/>
    </location>
</feature>
<accession>A0A8J9X7S5</accession>
<feature type="compositionally biased region" description="Low complexity" evidence="1">
    <location>
        <begin position="122"/>
        <end position="139"/>
    </location>
</feature>
<organism evidence="4">
    <name type="scientific">Phaeodactylum tricornutum</name>
    <name type="common">Diatom</name>
    <dbReference type="NCBI Taxonomy" id="2850"/>
    <lineage>
        <taxon>Eukaryota</taxon>
        <taxon>Sar</taxon>
        <taxon>Stramenopiles</taxon>
        <taxon>Ochrophyta</taxon>
        <taxon>Bacillariophyta</taxon>
        <taxon>Bacillariophyceae</taxon>
        <taxon>Bacillariophycidae</taxon>
        <taxon>Naviculales</taxon>
        <taxon>Phaeodactylaceae</taxon>
        <taxon>Phaeodactylum</taxon>
    </lineage>
</organism>
<dbReference type="Proteomes" id="UP000836788">
    <property type="component" value="Chromosome 9"/>
</dbReference>
<feature type="region of interest" description="Disordered" evidence="1">
    <location>
        <begin position="21"/>
        <end position="159"/>
    </location>
</feature>
<feature type="signal peptide" evidence="3">
    <location>
        <begin position="1"/>
        <end position="17"/>
    </location>
</feature>
<feature type="compositionally biased region" description="Polar residues" evidence="1">
    <location>
        <begin position="41"/>
        <end position="60"/>
    </location>
</feature>
<feature type="transmembrane region" description="Helical" evidence="2">
    <location>
        <begin position="175"/>
        <end position="193"/>
    </location>
</feature>
<evidence type="ECO:0000256" key="2">
    <source>
        <dbReference type="SAM" id="Phobius"/>
    </source>
</evidence>
<evidence type="ECO:0000256" key="3">
    <source>
        <dbReference type="SAM" id="SignalP"/>
    </source>
</evidence>
<dbReference type="AlphaFoldDB" id="A0A8J9X7S5"/>
<name>A0A8J9X7S5_PHATR</name>
<feature type="compositionally biased region" description="Low complexity" evidence="1">
    <location>
        <begin position="61"/>
        <end position="78"/>
    </location>
</feature>
<proteinExistence type="predicted"/>